<dbReference type="RefSeq" id="WP_380018720.1">
    <property type="nucleotide sequence ID" value="NZ_JBHSHD010000002.1"/>
</dbReference>
<dbReference type="InterPro" id="IPR045175">
    <property type="entry name" value="M28_fam"/>
</dbReference>
<protein>
    <submittedName>
        <fullName evidence="2">M28 family metallopeptidase</fullName>
    </submittedName>
</protein>
<comment type="caution">
    <text evidence="2">The sequence shown here is derived from an EMBL/GenBank/DDBJ whole genome shotgun (WGS) entry which is preliminary data.</text>
</comment>
<dbReference type="Proteomes" id="UP001595886">
    <property type="component" value="Unassembled WGS sequence"/>
</dbReference>
<dbReference type="SUPFAM" id="SSF53187">
    <property type="entry name" value="Zn-dependent exopeptidases"/>
    <property type="match status" value="1"/>
</dbReference>
<gene>
    <name evidence="2" type="ORF">ACFO6Q_01545</name>
</gene>
<evidence type="ECO:0000259" key="1">
    <source>
        <dbReference type="Pfam" id="PF04389"/>
    </source>
</evidence>
<dbReference type="Gene3D" id="3.40.630.10">
    <property type="entry name" value="Zn peptidases"/>
    <property type="match status" value="1"/>
</dbReference>
<dbReference type="Pfam" id="PF04389">
    <property type="entry name" value="Peptidase_M28"/>
    <property type="match status" value="1"/>
</dbReference>
<name>A0ABV9QPQ3_9GAMM</name>
<dbReference type="InterPro" id="IPR007484">
    <property type="entry name" value="Peptidase_M28"/>
</dbReference>
<accession>A0ABV9QPQ3</accession>
<dbReference type="PANTHER" id="PTHR12147">
    <property type="entry name" value="METALLOPEPTIDASE M28 FAMILY MEMBER"/>
    <property type="match status" value="1"/>
</dbReference>
<evidence type="ECO:0000313" key="3">
    <source>
        <dbReference type="Proteomes" id="UP001595886"/>
    </source>
</evidence>
<feature type="domain" description="Peptidase M28" evidence="1">
    <location>
        <begin position="225"/>
        <end position="413"/>
    </location>
</feature>
<dbReference type="PANTHER" id="PTHR12147:SF26">
    <property type="entry name" value="PEPTIDASE M28 DOMAIN-CONTAINING PROTEIN"/>
    <property type="match status" value="1"/>
</dbReference>
<sequence>MPPVLPLLFALSVSAAPSAERAVLVDIHTADAAEVDALKRGRGVHWWLELGDRLLLAGEMTAESSLPRSTPVLGELSDLRLDELALRAVGCNEQADPPGELLARGGRWQLRRLAAGEALPHRADAHEQWRAVRPNEVIARQYRLDAPAGEPPDPAVQEVVDRLDTQRWFADLTELASWDRSSFGTTGLFAARDWIGQQFADLGLEVETPDFQMPDADGGSITRQNVIGRWTGAAFPDEWIVVGAHYDSRNQSFSSVNDTPGAEDNASGCAGVIEMARALLPSQPQRTIVFMCYAGEEQGLYGSQAHVDALQAAGDLDKVKAVIVMDMIGYSANSRLNADYESYSQTYLNRFGAAAATYAPELDVVLSLNPFGSDHVPYLDAGKQAALGIESDYDAYPYYHDSGDTPDHIGPHAQAMGGAILKTNAAVLAELAGTSAVTDRVFADGFD</sequence>
<evidence type="ECO:0000313" key="2">
    <source>
        <dbReference type="EMBL" id="MFC4818985.1"/>
    </source>
</evidence>
<proteinExistence type="predicted"/>
<keyword evidence="3" id="KW-1185">Reference proteome</keyword>
<dbReference type="EMBL" id="JBHSHD010000002">
    <property type="protein sequence ID" value="MFC4818985.1"/>
    <property type="molecule type" value="Genomic_DNA"/>
</dbReference>
<organism evidence="2 3">
    <name type="scientific">Dokdonella ginsengisoli</name>
    <dbReference type="NCBI Taxonomy" id="363846"/>
    <lineage>
        <taxon>Bacteria</taxon>
        <taxon>Pseudomonadati</taxon>
        <taxon>Pseudomonadota</taxon>
        <taxon>Gammaproteobacteria</taxon>
        <taxon>Lysobacterales</taxon>
        <taxon>Rhodanobacteraceae</taxon>
        <taxon>Dokdonella</taxon>
    </lineage>
</organism>
<reference evidence="3" key="1">
    <citation type="journal article" date="2019" name="Int. J. Syst. Evol. Microbiol.">
        <title>The Global Catalogue of Microorganisms (GCM) 10K type strain sequencing project: providing services to taxonomists for standard genome sequencing and annotation.</title>
        <authorList>
            <consortium name="The Broad Institute Genomics Platform"/>
            <consortium name="The Broad Institute Genome Sequencing Center for Infectious Disease"/>
            <person name="Wu L."/>
            <person name="Ma J."/>
        </authorList>
    </citation>
    <scope>NUCLEOTIDE SEQUENCE [LARGE SCALE GENOMIC DNA]</scope>
    <source>
        <strain evidence="3">CCUG 30340</strain>
    </source>
</reference>